<reference evidence="7 9" key="1">
    <citation type="submission" date="2018-06" db="EMBL/GenBank/DDBJ databases">
        <title>Complete Genome Sequence of the Microcystin-Degrading Bacterium Sphingosinicella microcystinivorans Strain B-9.</title>
        <authorList>
            <person name="Jin H."/>
            <person name="Nishizawa T."/>
            <person name="Guo Y."/>
            <person name="Nishizawa A."/>
            <person name="Park H."/>
            <person name="Kato H."/>
            <person name="Tsuji K."/>
            <person name="Harada K."/>
        </authorList>
    </citation>
    <scope>NUCLEOTIDE SEQUENCE [LARGE SCALE GENOMIC DNA]</scope>
    <source>
        <strain evidence="7 9">B9</strain>
    </source>
</reference>
<dbReference type="GO" id="GO:0005737">
    <property type="term" value="C:cytoplasm"/>
    <property type="evidence" value="ECO:0007669"/>
    <property type="project" value="UniProtKB-SubCell"/>
</dbReference>
<keyword evidence="10" id="KW-1185">Reference proteome</keyword>
<dbReference type="SUPFAM" id="SSF53067">
    <property type="entry name" value="Actin-like ATPase domain"/>
    <property type="match status" value="2"/>
</dbReference>
<dbReference type="AlphaFoldDB" id="A0AAD1G2Y3"/>
<dbReference type="KEGG" id="smic:SmB9_38040"/>
<organism evidence="7 9">
    <name type="scientific">Sphingosinicella microcystinivorans</name>
    <dbReference type="NCBI Taxonomy" id="335406"/>
    <lineage>
        <taxon>Bacteria</taxon>
        <taxon>Pseudomonadati</taxon>
        <taxon>Pseudomonadota</taxon>
        <taxon>Alphaproteobacteria</taxon>
        <taxon>Sphingomonadales</taxon>
        <taxon>Sphingosinicellaceae</taxon>
        <taxon>Sphingosinicella</taxon>
    </lineage>
</organism>
<dbReference type="InterPro" id="IPR056546">
    <property type="entry name" value="MreB_MamK-like"/>
</dbReference>
<evidence type="ECO:0000313" key="10">
    <source>
        <dbReference type="Proteomes" id="UP000276029"/>
    </source>
</evidence>
<evidence type="ECO:0000256" key="6">
    <source>
        <dbReference type="HAMAP-Rule" id="MF_02207"/>
    </source>
</evidence>
<dbReference type="EMBL" id="RBWX01000015">
    <property type="protein sequence ID" value="RKS84317.1"/>
    <property type="molecule type" value="Genomic_DNA"/>
</dbReference>
<dbReference type="Proteomes" id="UP000275727">
    <property type="component" value="Chromosome"/>
</dbReference>
<evidence type="ECO:0000313" key="7">
    <source>
        <dbReference type="EMBL" id="BBE36146.1"/>
    </source>
</evidence>
<feature type="binding site" evidence="6">
    <location>
        <begin position="17"/>
        <end position="19"/>
    </location>
    <ligand>
        <name>ATP</name>
        <dbReference type="ChEBI" id="CHEBI:30616"/>
    </ligand>
</feature>
<keyword evidence="1 6" id="KW-0963">Cytoplasm</keyword>
<dbReference type="GO" id="GO:0008360">
    <property type="term" value="P:regulation of cell shape"/>
    <property type="evidence" value="ECO:0007669"/>
    <property type="project" value="UniProtKB-UniRule"/>
</dbReference>
<accession>A0AAD1G2Y3</accession>
<keyword evidence="3 6" id="KW-0067">ATP-binding</keyword>
<dbReference type="RefSeq" id="WP_121053843.1">
    <property type="nucleotide sequence ID" value="NZ_AP018711.1"/>
</dbReference>
<dbReference type="HAMAP" id="MF_02207">
    <property type="entry name" value="MreB"/>
    <property type="match status" value="1"/>
</dbReference>
<comment type="function">
    <text evidence="6">Forms membrane-associated dynamic filaments that are essential for cell shape determination. Acts by regulating cell wall synthesis and cell elongation, and thus cell shape. A feedback loop between cell geometry and MreB localization may maintain elongated cell shape by targeting cell wall growth to regions of negative cell wall curvature.</text>
</comment>
<dbReference type="InterPro" id="IPR004753">
    <property type="entry name" value="MreB"/>
</dbReference>
<evidence type="ECO:0000256" key="4">
    <source>
        <dbReference type="ARBA" id="ARBA00022960"/>
    </source>
</evidence>
<dbReference type="GO" id="GO:0005524">
    <property type="term" value="F:ATP binding"/>
    <property type="evidence" value="ECO:0007669"/>
    <property type="project" value="UniProtKB-KW"/>
</dbReference>
<sequence>MASFFSRKPDLAIDFGTANLRVIRRDEGVVFDEPSLCCFSKSGVAPGLIAAGMNAQAMVDRTTGNLEVKRPLRRGVLQDIDSARELLRYAVPKALGRKRSGPVRAVIGVPADATMAERSALLTAARDAGIGSVRLVAEPFAAAIGAGLPVSAATGTMLVECGAGTTEVAVLSLGGICLTRSVRIGGASLDQAIADSLHFRHKFLIGDMTAERVKQDYVAQRQTRPGAAGTMAVKGRSLTSGMPTTIDISLKELDTVVGRHVGEIVEVVLDVLGGTSPELSQDIHNHGIVLTGGSAVVPLIRSMIENATGLRVMAADTPAQCVPNGLHQMLLH</sequence>
<feature type="binding site" evidence="6">
    <location>
        <begin position="163"/>
        <end position="165"/>
    </location>
    <ligand>
        <name>ATP</name>
        <dbReference type="ChEBI" id="CHEBI:30616"/>
    </ligand>
</feature>
<dbReference type="PANTHER" id="PTHR42749">
    <property type="entry name" value="CELL SHAPE-DETERMINING PROTEIN MREB"/>
    <property type="match status" value="1"/>
</dbReference>
<dbReference type="PRINTS" id="PR01652">
    <property type="entry name" value="SHAPEPROTEIN"/>
</dbReference>
<comment type="similarity">
    <text evidence="5 6">Belongs to the FtsA/MreB family.</text>
</comment>
<comment type="subunit">
    <text evidence="6">Forms polymers.</text>
</comment>
<dbReference type="NCBIfam" id="NF010539">
    <property type="entry name" value="PRK13927.1"/>
    <property type="match status" value="1"/>
</dbReference>
<protein>
    <recommendedName>
        <fullName evidence="6">Cell shape-determining protein MreB</fullName>
    </recommendedName>
</protein>
<dbReference type="CDD" id="cd10225">
    <property type="entry name" value="ASKHA_NBD_MreB-like"/>
    <property type="match status" value="1"/>
</dbReference>
<dbReference type="EMBL" id="AP018711">
    <property type="protein sequence ID" value="BBE36146.1"/>
    <property type="molecule type" value="Genomic_DNA"/>
</dbReference>
<evidence type="ECO:0000256" key="5">
    <source>
        <dbReference type="ARBA" id="ARBA00023458"/>
    </source>
</evidence>
<evidence type="ECO:0000256" key="1">
    <source>
        <dbReference type="ARBA" id="ARBA00022490"/>
    </source>
</evidence>
<proteinExistence type="inferred from homology"/>
<comment type="caution">
    <text evidence="6">Lacks conserved residue(s) required for the propagation of feature annotation.</text>
</comment>
<feature type="binding site" evidence="6">
    <location>
        <begin position="211"/>
        <end position="214"/>
    </location>
    <ligand>
        <name>ATP</name>
        <dbReference type="ChEBI" id="CHEBI:30616"/>
    </ligand>
</feature>
<dbReference type="Pfam" id="PF06723">
    <property type="entry name" value="MreB_Mbl"/>
    <property type="match status" value="1"/>
</dbReference>
<evidence type="ECO:0000313" key="9">
    <source>
        <dbReference type="Proteomes" id="UP000275727"/>
    </source>
</evidence>
<dbReference type="PANTHER" id="PTHR42749:SF1">
    <property type="entry name" value="CELL SHAPE-DETERMINING PROTEIN MREB"/>
    <property type="match status" value="1"/>
</dbReference>
<evidence type="ECO:0000256" key="2">
    <source>
        <dbReference type="ARBA" id="ARBA00022741"/>
    </source>
</evidence>
<dbReference type="Gene3D" id="3.30.420.40">
    <property type="match status" value="2"/>
</dbReference>
<dbReference type="Proteomes" id="UP000276029">
    <property type="component" value="Unassembled WGS sequence"/>
</dbReference>
<name>A0AAD1G2Y3_SPHMI</name>
<keyword evidence="2 6" id="KW-0547">Nucleotide-binding</keyword>
<comment type="subcellular location">
    <subcellularLocation>
        <location evidence="6">Cytoplasm</location>
    </subcellularLocation>
    <text evidence="6">Membrane-associated.</text>
</comment>
<evidence type="ECO:0000313" key="8">
    <source>
        <dbReference type="EMBL" id="RKS84317.1"/>
    </source>
</evidence>
<reference evidence="8 10" key="2">
    <citation type="submission" date="2018-10" db="EMBL/GenBank/DDBJ databases">
        <title>Genomic Encyclopedia of Type Strains, Phase IV (KMG-IV): sequencing the most valuable type-strain genomes for metagenomic binning, comparative biology and taxonomic classification.</title>
        <authorList>
            <person name="Goeker M."/>
        </authorList>
    </citation>
    <scope>NUCLEOTIDE SEQUENCE [LARGE SCALE GENOMIC DNA]</scope>
    <source>
        <strain evidence="8 10">DSM 19791</strain>
    </source>
</reference>
<keyword evidence="4 6" id="KW-0133">Cell shape</keyword>
<dbReference type="GO" id="GO:0000902">
    <property type="term" value="P:cell morphogenesis"/>
    <property type="evidence" value="ECO:0007669"/>
    <property type="project" value="InterPro"/>
</dbReference>
<evidence type="ECO:0000256" key="3">
    <source>
        <dbReference type="ARBA" id="ARBA00022840"/>
    </source>
</evidence>
<dbReference type="InterPro" id="IPR043129">
    <property type="entry name" value="ATPase_NBD"/>
</dbReference>
<gene>
    <name evidence="6 7" type="primary">mreB</name>
    <name evidence="8" type="ORF">DFR51_3759</name>
    <name evidence="7" type="ORF">SmB9_38040</name>
</gene>